<dbReference type="Proteomes" id="UP000273898">
    <property type="component" value="Unassembled WGS sequence"/>
</dbReference>
<proteinExistence type="predicted"/>
<dbReference type="EMBL" id="SOPX01000001">
    <property type="protein sequence ID" value="TFB32495.1"/>
    <property type="molecule type" value="Genomic_DNA"/>
</dbReference>
<dbReference type="SUPFAM" id="SSF53756">
    <property type="entry name" value="UDP-Glycosyltransferase/glycogen phosphorylase"/>
    <property type="match status" value="1"/>
</dbReference>
<dbReference type="PANTHER" id="PTHR12526">
    <property type="entry name" value="GLYCOSYLTRANSFERASE"/>
    <property type="match status" value="1"/>
</dbReference>
<dbReference type="InterPro" id="IPR028098">
    <property type="entry name" value="Glyco_trans_4-like_N"/>
</dbReference>
<dbReference type="GO" id="GO:0016757">
    <property type="term" value="F:glycosyltransferase activity"/>
    <property type="evidence" value="ECO:0007669"/>
    <property type="project" value="InterPro"/>
</dbReference>
<dbReference type="OrthoDB" id="9790710at2"/>
<sequence length="376" mass="42641">MVKILYVISTLKRTGPTNVLYNLISELDKTKFEPLVLTLSVEDERFPSLYEDFKKLNISINSLNLTRLSGFLSGKSMLKRFVDKHQINIVHLNGFRGDILVKAADYSKLQAIVSTINSNIYDDYTMLYGKLKGSIMAWLHMRSLKDKIAIGCSNFVVKELNKKYNSQLTAIYNGIPKCSYTVPTIDEKNQLKKELGLNIDEKIFVFVGYLIYRKDPLTAIKGFLNAKIDSNTTFLVIGDGPLMDECKSLLITDENKSVRFLGNQSQTLKYLKASDYYIASSYSEGLPTSVMEAMACGLPIILSNIQPHIELTQAITSWNYLFNLNDSTSLSNKIEQILKDDYNKLSNQCRAIIDEKINSTVMARKYEEVYINGVIK</sequence>
<keyword evidence="3" id="KW-0808">Transferase</keyword>
<evidence type="ECO:0000313" key="5">
    <source>
        <dbReference type="Proteomes" id="UP000273898"/>
    </source>
</evidence>
<dbReference type="AlphaFoldDB" id="A0A497XYF5"/>
<feature type="domain" description="Glycosyl transferase family 1" evidence="1">
    <location>
        <begin position="188"/>
        <end position="350"/>
    </location>
</feature>
<keyword evidence="6" id="KW-1185">Reference proteome</keyword>
<reference evidence="4 6" key="2">
    <citation type="submission" date="2019-03" db="EMBL/GenBank/DDBJ databases">
        <authorList>
            <person name="He R.-H."/>
        </authorList>
    </citation>
    <scope>NUCLEOTIDE SEQUENCE [LARGE SCALE GENOMIC DNA]</scope>
    <source>
        <strain evidence="4 6">DSM 19624</strain>
    </source>
</reference>
<organism evidence="3 5">
    <name type="scientific">Pedobacter alluvionis</name>
    <dbReference type="NCBI Taxonomy" id="475253"/>
    <lineage>
        <taxon>Bacteria</taxon>
        <taxon>Pseudomonadati</taxon>
        <taxon>Bacteroidota</taxon>
        <taxon>Sphingobacteriia</taxon>
        <taxon>Sphingobacteriales</taxon>
        <taxon>Sphingobacteriaceae</taxon>
        <taxon>Pedobacter</taxon>
    </lineage>
</organism>
<dbReference type="Pfam" id="PF00534">
    <property type="entry name" value="Glycos_transf_1"/>
    <property type="match status" value="1"/>
</dbReference>
<dbReference type="CDD" id="cd03801">
    <property type="entry name" value="GT4_PimA-like"/>
    <property type="match status" value="1"/>
</dbReference>
<dbReference type="InterPro" id="IPR001296">
    <property type="entry name" value="Glyco_trans_1"/>
</dbReference>
<gene>
    <name evidence="3" type="ORF">BCL90_4064</name>
    <name evidence="4" type="ORF">E3V97_00210</name>
</gene>
<reference evidence="3 5" key="1">
    <citation type="submission" date="2018-10" db="EMBL/GenBank/DDBJ databases">
        <title>Genomic Encyclopedia of Archaeal and Bacterial Type Strains, Phase II (KMG-II): from individual species to whole genera.</title>
        <authorList>
            <person name="Goeker M."/>
        </authorList>
    </citation>
    <scope>NUCLEOTIDE SEQUENCE [LARGE SCALE GENOMIC DNA]</scope>
    <source>
        <strain evidence="3 5">DSM 19624</strain>
    </source>
</reference>
<evidence type="ECO:0000259" key="1">
    <source>
        <dbReference type="Pfam" id="PF00534"/>
    </source>
</evidence>
<accession>A0A497XYF5</accession>
<dbReference type="Gene3D" id="3.40.50.2000">
    <property type="entry name" value="Glycogen Phosphorylase B"/>
    <property type="match status" value="2"/>
</dbReference>
<evidence type="ECO:0000313" key="3">
    <source>
        <dbReference type="EMBL" id="RLJ73898.1"/>
    </source>
</evidence>
<dbReference type="Proteomes" id="UP000297429">
    <property type="component" value="Unassembled WGS sequence"/>
</dbReference>
<dbReference type="Pfam" id="PF13439">
    <property type="entry name" value="Glyco_transf_4"/>
    <property type="match status" value="1"/>
</dbReference>
<evidence type="ECO:0000259" key="2">
    <source>
        <dbReference type="Pfam" id="PF13439"/>
    </source>
</evidence>
<dbReference type="EMBL" id="RCCK01000013">
    <property type="protein sequence ID" value="RLJ73898.1"/>
    <property type="molecule type" value="Genomic_DNA"/>
</dbReference>
<evidence type="ECO:0000313" key="6">
    <source>
        <dbReference type="Proteomes" id="UP000297429"/>
    </source>
</evidence>
<evidence type="ECO:0000313" key="4">
    <source>
        <dbReference type="EMBL" id="TFB32495.1"/>
    </source>
</evidence>
<feature type="domain" description="Glycosyltransferase subfamily 4-like N-terminal" evidence="2">
    <location>
        <begin position="15"/>
        <end position="175"/>
    </location>
</feature>
<dbReference type="RefSeq" id="WP_121286043.1">
    <property type="nucleotide sequence ID" value="NZ_RCCK01000013.1"/>
</dbReference>
<protein>
    <submittedName>
        <fullName evidence="3 4">Glycosyltransferase</fullName>
    </submittedName>
</protein>
<comment type="caution">
    <text evidence="3">The sequence shown here is derived from an EMBL/GenBank/DDBJ whole genome shotgun (WGS) entry which is preliminary data.</text>
</comment>
<name>A0A497XYF5_9SPHI</name>
<dbReference type="PANTHER" id="PTHR12526:SF630">
    <property type="entry name" value="GLYCOSYLTRANSFERASE"/>
    <property type="match status" value="1"/>
</dbReference>